<dbReference type="GO" id="GO:0042147">
    <property type="term" value="P:retrograde transport, endosome to Golgi"/>
    <property type="evidence" value="ECO:0007669"/>
    <property type="project" value="TreeGrafter"/>
</dbReference>
<dbReference type="PANTHER" id="PTHR14190:SF7">
    <property type="entry name" value="VACUOLAR PROTEIN SORTING-ASSOCIATED PROTEIN 52 HOMOLOG"/>
    <property type="match status" value="1"/>
</dbReference>
<evidence type="ECO:0000259" key="8">
    <source>
        <dbReference type="Pfam" id="PF20655"/>
    </source>
</evidence>
<feature type="domain" description="Vps52 C-terminal" evidence="8">
    <location>
        <begin position="221"/>
        <end position="521"/>
    </location>
</feature>
<protein>
    <recommendedName>
        <fullName evidence="11">Vacuolar protein sorting-associated protein 52 homolog</fullName>
    </recommendedName>
</protein>
<evidence type="ECO:0000256" key="6">
    <source>
        <dbReference type="SAM" id="MobiDB-lite"/>
    </source>
</evidence>
<evidence type="ECO:0008006" key="11">
    <source>
        <dbReference type="Google" id="ProtNLM"/>
    </source>
</evidence>
<dbReference type="Pfam" id="PF20655">
    <property type="entry name" value="Vps52_C"/>
    <property type="match status" value="1"/>
</dbReference>
<dbReference type="Proteomes" id="UP000000759">
    <property type="component" value="Chromosome 16"/>
</dbReference>
<dbReference type="GO" id="GO:0006896">
    <property type="term" value="P:Golgi to vacuole transport"/>
    <property type="evidence" value="ECO:0007669"/>
    <property type="project" value="TreeGrafter"/>
</dbReference>
<comment type="subcellular location">
    <subcellularLocation>
        <location evidence="1">Golgi apparatus</location>
        <location evidence="1">trans-Golgi network</location>
    </subcellularLocation>
</comment>
<dbReference type="FunCoup" id="B7G6J5">
    <property type="interactions" value="179"/>
</dbReference>
<dbReference type="KEGG" id="pti:PHATRDRAFT_14850"/>
<reference evidence="9 10" key="1">
    <citation type="journal article" date="2008" name="Nature">
        <title>The Phaeodactylum genome reveals the evolutionary history of diatom genomes.</title>
        <authorList>
            <person name="Bowler C."/>
            <person name="Allen A.E."/>
            <person name="Badger J.H."/>
            <person name="Grimwood J."/>
            <person name="Jabbari K."/>
            <person name="Kuo A."/>
            <person name="Maheswari U."/>
            <person name="Martens C."/>
            <person name="Maumus F."/>
            <person name="Otillar R.P."/>
            <person name="Rayko E."/>
            <person name="Salamov A."/>
            <person name="Vandepoele K."/>
            <person name="Beszteri B."/>
            <person name="Gruber A."/>
            <person name="Heijde M."/>
            <person name="Katinka M."/>
            <person name="Mock T."/>
            <person name="Valentin K."/>
            <person name="Verret F."/>
            <person name="Berges J.A."/>
            <person name="Brownlee C."/>
            <person name="Cadoret J.P."/>
            <person name="Chiovitti A."/>
            <person name="Choi C.J."/>
            <person name="Coesel S."/>
            <person name="De Martino A."/>
            <person name="Detter J.C."/>
            <person name="Durkin C."/>
            <person name="Falciatore A."/>
            <person name="Fournet J."/>
            <person name="Haruta M."/>
            <person name="Huysman M.J."/>
            <person name="Jenkins B.D."/>
            <person name="Jiroutova K."/>
            <person name="Jorgensen R.E."/>
            <person name="Joubert Y."/>
            <person name="Kaplan A."/>
            <person name="Kroger N."/>
            <person name="Kroth P.G."/>
            <person name="La Roche J."/>
            <person name="Lindquist E."/>
            <person name="Lommer M."/>
            <person name="Martin-Jezequel V."/>
            <person name="Lopez P.J."/>
            <person name="Lucas S."/>
            <person name="Mangogna M."/>
            <person name="McGinnis K."/>
            <person name="Medlin L.K."/>
            <person name="Montsant A."/>
            <person name="Oudot-Le Secq M.P."/>
            <person name="Napoli C."/>
            <person name="Obornik M."/>
            <person name="Parker M.S."/>
            <person name="Petit J.L."/>
            <person name="Porcel B.M."/>
            <person name="Poulsen N."/>
            <person name="Robison M."/>
            <person name="Rychlewski L."/>
            <person name="Rynearson T.A."/>
            <person name="Schmutz J."/>
            <person name="Shapiro H."/>
            <person name="Siaut M."/>
            <person name="Stanley M."/>
            <person name="Sussman M.R."/>
            <person name="Taylor A.R."/>
            <person name="Vardi A."/>
            <person name="von Dassow P."/>
            <person name="Vyverman W."/>
            <person name="Willis A."/>
            <person name="Wyrwicz L.S."/>
            <person name="Rokhsar D.S."/>
            <person name="Weissenbach J."/>
            <person name="Armbrust E.V."/>
            <person name="Green B.R."/>
            <person name="Van de Peer Y."/>
            <person name="Grigoriev I.V."/>
        </authorList>
    </citation>
    <scope>NUCLEOTIDE SEQUENCE [LARGE SCALE GENOMIC DNA]</scope>
    <source>
        <strain evidence="9 10">CCAP 1055/1</strain>
    </source>
</reference>
<dbReference type="GO" id="GO:0000938">
    <property type="term" value="C:GARP complex"/>
    <property type="evidence" value="ECO:0007669"/>
    <property type="project" value="TreeGrafter"/>
</dbReference>
<dbReference type="OrthoDB" id="19482at2759"/>
<feature type="region of interest" description="Disordered" evidence="6">
    <location>
        <begin position="128"/>
        <end position="149"/>
    </location>
</feature>
<dbReference type="PANTHER" id="PTHR14190">
    <property type="entry name" value="SUPPRESSOR OF ACTIN MUTATIONS 2/VACUOLAR PROTEIN SORTING 52"/>
    <property type="match status" value="1"/>
</dbReference>
<dbReference type="GO" id="GO:0032456">
    <property type="term" value="P:endocytic recycling"/>
    <property type="evidence" value="ECO:0007669"/>
    <property type="project" value="TreeGrafter"/>
</dbReference>
<evidence type="ECO:0000256" key="1">
    <source>
        <dbReference type="ARBA" id="ARBA00004601"/>
    </source>
</evidence>
<dbReference type="RefSeq" id="XP_002182583.1">
    <property type="nucleotide sequence ID" value="XM_002182547.1"/>
</dbReference>
<comment type="similarity">
    <text evidence="2">Belongs to the VPS52 family.</text>
</comment>
<dbReference type="InParanoid" id="B7G6J5"/>
<feature type="domain" description="Vps52 coiled-coil" evidence="7">
    <location>
        <begin position="28"/>
        <end position="203"/>
    </location>
</feature>
<evidence type="ECO:0000256" key="4">
    <source>
        <dbReference type="ARBA" id="ARBA00022927"/>
    </source>
</evidence>
<dbReference type="eggNOG" id="KOG1961">
    <property type="taxonomic scope" value="Eukaryota"/>
</dbReference>
<keyword evidence="10" id="KW-1185">Reference proteome</keyword>
<sequence>LASYSGQVEEELLDLEASCIQVYRDKAGEIVSLRSDLQECQSVLSSLQEMLLGFQADLGGLSGEIRQLQEKSRTLDVQLKNRREAEEGFRQFLEHIIVAPNLVHAITTGSVNTAFLQSVQEIDQIYKNTHSPTPQPWSGGKPPSDTVAGKQVQEQVRNLRLLAVSRVRDYFLSQLVSLRQPQTNIRMIQVNGLLKYAELQDFLEEASPEIATEILNVYTESMGKTLQQLFRTYQSQLLQLDLSRSSSSRHEVLAMDDALLRDTLTTRAKKRVDVFCLGTRATECLDEDASNHAQPILAHVALAERQRYHYERLFRSILGHLVDAVTNEHVFGRQFFKRDIFTPLFQNTLSLLLEQSENYLFGCYDALCLLLMIKVTHYYRRLMRSRKVHSLDGFFDQLTNLLWPRLKTVMEGHLRSLKQATAVKLGGVDLHPHVVSRRFAEFCCNDSIRSTVANRSAGDMLLEDLTEMVDAYVALMERLSDEHTSQKSRVVFWINNLDAVVCIFQERRVVGKEFNRVVELLMQQREVFVEEELLTGFSKMIAFVQQTEAHMATTPRGETYDANAAVVEALVLDFASKWKGNIDVINRNVLSYFSNFRNGMEILKQVLTQLLLYYTRFQDIIRKVWKNRLPPFCENLISTNIILTEIKRYALAI</sequence>
<evidence type="ECO:0000256" key="5">
    <source>
        <dbReference type="ARBA" id="ARBA00023034"/>
    </source>
</evidence>
<keyword evidence="3" id="KW-0813">Transport</keyword>
<name>B7G6J5_PHATC</name>
<keyword evidence="5" id="KW-0333">Golgi apparatus</keyword>
<dbReference type="STRING" id="556484.B7G6J5"/>
<dbReference type="Pfam" id="PF04129">
    <property type="entry name" value="Vps52_CC"/>
    <property type="match status" value="1"/>
</dbReference>
<dbReference type="EMBL" id="CM000618">
    <property type="protein sequence ID" value="EEC45870.1"/>
    <property type="molecule type" value="Genomic_DNA"/>
</dbReference>
<evidence type="ECO:0000259" key="7">
    <source>
        <dbReference type="Pfam" id="PF04129"/>
    </source>
</evidence>
<dbReference type="AlphaFoldDB" id="B7G6J5"/>
<feature type="non-terminal residue" evidence="9">
    <location>
        <position position="1"/>
    </location>
</feature>
<dbReference type="PaxDb" id="2850-Phatr14850"/>
<dbReference type="GeneID" id="7203369"/>
<gene>
    <name evidence="9" type="ORF">PHATRDRAFT_14850</name>
</gene>
<proteinExistence type="inferred from homology"/>
<reference evidence="10" key="2">
    <citation type="submission" date="2008-08" db="EMBL/GenBank/DDBJ databases">
        <authorList>
            <consortium name="Diatom Consortium"/>
            <person name="Grigoriev I."/>
            <person name="Grimwood J."/>
            <person name="Kuo A."/>
            <person name="Otillar R.P."/>
            <person name="Salamov A."/>
            <person name="Detter J.C."/>
            <person name="Lindquist E."/>
            <person name="Shapiro H."/>
            <person name="Lucas S."/>
            <person name="Glavina del Rio T."/>
            <person name="Pitluck S."/>
            <person name="Rokhsar D."/>
            <person name="Bowler C."/>
        </authorList>
    </citation>
    <scope>GENOME REANNOTATION</scope>
    <source>
        <strain evidence="10">CCAP 1055/1</strain>
    </source>
</reference>
<evidence type="ECO:0000313" key="9">
    <source>
        <dbReference type="EMBL" id="EEC45870.1"/>
    </source>
</evidence>
<dbReference type="InterPro" id="IPR048319">
    <property type="entry name" value="Vps52_CC"/>
</dbReference>
<evidence type="ECO:0000256" key="2">
    <source>
        <dbReference type="ARBA" id="ARBA00008180"/>
    </source>
</evidence>
<keyword evidence="4" id="KW-0653">Protein transport</keyword>
<dbReference type="InterPro" id="IPR007258">
    <property type="entry name" value="Vps52"/>
</dbReference>
<evidence type="ECO:0000256" key="3">
    <source>
        <dbReference type="ARBA" id="ARBA00022448"/>
    </source>
</evidence>
<dbReference type="InterPro" id="IPR048361">
    <property type="entry name" value="Vps52_C"/>
</dbReference>
<organism evidence="9 10">
    <name type="scientific">Phaeodactylum tricornutum (strain CCAP 1055/1)</name>
    <dbReference type="NCBI Taxonomy" id="556484"/>
    <lineage>
        <taxon>Eukaryota</taxon>
        <taxon>Sar</taxon>
        <taxon>Stramenopiles</taxon>
        <taxon>Ochrophyta</taxon>
        <taxon>Bacillariophyta</taxon>
        <taxon>Bacillariophyceae</taxon>
        <taxon>Bacillariophycidae</taxon>
        <taxon>Naviculales</taxon>
        <taxon>Phaeodactylaceae</taxon>
        <taxon>Phaeodactylum</taxon>
    </lineage>
</organism>
<evidence type="ECO:0000313" key="10">
    <source>
        <dbReference type="Proteomes" id="UP000000759"/>
    </source>
</evidence>
<accession>B7G6J5</accession>
<dbReference type="GO" id="GO:0005829">
    <property type="term" value="C:cytosol"/>
    <property type="evidence" value="ECO:0007669"/>
    <property type="project" value="GOC"/>
</dbReference>
<dbReference type="GO" id="GO:0019905">
    <property type="term" value="F:syntaxin binding"/>
    <property type="evidence" value="ECO:0007669"/>
    <property type="project" value="TreeGrafter"/>
</dbReference>
<dbReference type="GO" id="GO:0015031">
    <property type="term" value="P:protein transport"/>
    <property type="evidence" value="ECO:0007669"/>
    <property type="project" value="UniProtKB-KW"/>
</dbReference>